<feature type="transmembrane region" description="Helical" evidence="7">
    <location>
        <begin position="552"/>
        <end position="574"/>
    </location>
</feature>
<comment type="caution">
    <text evidence="9">The sequence shown here is derived from an EMBL/GenBank/DDBJ whole genome shotgun (WGS) entry which is preliminary data.</text>
</comment>
<protein>
    <recommendedName>
        <fullName evidence="7">Phosphate transporter</fullName>
    </recommendedName>
</protein>
<dbReference type="Pfam" id="PF01384">
    <property type="entry name" value="PHO4"/>
    <property type="match status" value="1"/>
</dbReference>
<comment type="similarity">
    <text evidence="7">Belongs to the inorganic phosphate transporter (PiT) (TC 2.A.20) family.</text>
</comment>
<dbReference type="PANTHER" id="PTHR11101">
    <property type="entry name" value="PHOSPHATE TRANSPORTER"/>
    <property type="match status" value="1"/>
</dbReference>
<feature type="transmembrane region" description="Helical" evidence="7">
    <location>
        <begin position="98"/>
        <end position="120"/>
    </location>
</feature>
<evidence type="ECO:0000313" key="9">
    <source>
        <dbReference type="EMBL" id="PON95836.1"/>
    </source>
</evidence>
<dbReference type="GO" id="GO:0035435">
    <property type="term" value="P:phosphate ion transmembrane transport"/>
    <property type="evidence" value="ECO:0007669"/>
    <property type="project" value="TreeGrafter"/>
</dbReference>
<evidence type="ECO:0000256" key="1">
    <source>
        <dbReference type="ARBA" id="ARBA00004141"/>
    </source>
</evidence>
<dbReference type="OrthoDB" id="1192360at2759"/>
<proteinExistence type="inferred from homology"/>
<dbReference type="Proteomes" id="UP000237000">
    <property type="component" value="Unassembled WGS sequence"/>
</dbReference>
<comment type="function">
    <text evidence="7">Sodium-phosphate symporter.</text>
</comment>
<evidence type="ECO:0000256" key="5">
    <source>
        <dbReference type="ARBA" id="ARBA00022989"/>
    </source>
</evidence>
<evidence type="ECO:0000256" key="3">
    <source>
        <dbReference type="ARBA" id="ARBA00022592"/>
    </source>
</evidence>
<dbReference type="GO" id="GO:0005315">
    <property type="term" value="F:phosphate transmembrane transporter activity"/>
    <property type="evidence" value="ECO:0007669"/>
    <property type="project" value="InterPro"/>
</dbReference>
<evidence type="ECO:0000256" key="2">
    <source>
        <dbReference type="ARBA" id="ARBA00022448"/>
    </source>
</evidence>
<feature type="region of interest" description="Disordered" evidence="8">
    <location>
        <begin position="265"/>
        <end position="284"/>
    </location>
</feature>
<keyword evidence="10" id="KW-1185">Reference proteome</keyword>
<dbReference type="InterPro" id="IPR001204">
    <property type="entry name" value="Phos_transporter"/>
</dbReference>
<evidence type="ECO:0000256" key="4">
    <source>
        <dbReference type="ARBA" id="ARBA00022692"/>
    </source>
</evidence>
<comment type="subcellular location">
    <subcellularLocation>
        <location evidence="1 7">Membrane</location>
        <topology evidence="1 7">Multi-pass membrane protein</topology>
    </subcellularLocation>
</comment>
<reference evidence="10" key="1">
    <citation type="submission" date="2016-06" db="EMBL/GenBank/DDBJ databases">
        <title>Parallel loss of symbiosis genes in relatives of nitrogen-fixing non-legume Parasponia.</title>
        <authorList>
            <person name="Van Velzen R."/>
            <person name="Holmer R."/>
            <person name="Bu F."/>
            <person name="Rutten L."/>
            <person name="Van Zeijl A."/>
            <person name="Liu W."/>
            <person name="Santuari L."/>
            <person name="Cao Q."/>
            <person name="Sharma T."/>
            <person name="Shen D."/>
            <person name="Roswanjaya Y."/>
            <person name="Wardhani T."/>
            <person name="Kalhor M.S."/>
            <person name="Jansen J."/>
            <person name="Van den Hoogen J."/>
            <person name="Gungor B."/>
            <person name="Hartog M."/>
            <person name="Hontelez J."/>
            <person name="Verver J."/>
            <person name="Yang W.-C."/>
            <person name="Schijlen E."/>
            <person name="Repin R."/>
            <person name="Schilthuizen M."/>
            <person name="Schranz E."/>
            <person name="Heidstra R."/>
            <person name="Miyata K."/>
            <person name="Fedorova E."/>
            <person name="Kohlen W."/>
            <person name="Bisseling T."/>
            <person name="Smit S."/>
            <person name="Geurts R."/>
        </authorList>
    </citation>
    <scope>NUCLEOTIDE SEQUENCE [LARGE SCALE GENOMIC DNA]</scope>
    <source>
        <strain evidence="10">cv. RG33-2</strain>
    </source>
</reference>
<dbReference type="STRING" id="63057.A0A2P5FDK6"/>
<sequence length="586" mass="64737">MLSLKNYENVSIDVAMKTVRKWEDTYQWIPIFGAFVAMFTAFLAGANNLPAPFSTPVGAGALTLLKAFIMACLIYVPGAAFASNSINVNEERQPDGGFLMWSLVIVLVTAAIWLALATYLELPVSSQQSIQGALLGTILVTEGFGYIPIWNKKENHNFNGGGLVWILLEWTVAPLIACLFAFLLFRVLKTCVLRHENAEKRILVFLPIDYGVSAGLLCLFVVFQMDISSCGCGRCLDWSTISLVVVVPLAIKKCDTTQDYKRKKTNVPLKQQSDETQDQACNTKVDTTDEDIEIALEDFMKMRVLETVYEEDEKSWPSPDAVQDTEPPASHSLSKSSTEQSSTPFKQLLQISPNRQTRKFQRITKRTMAENASEFIRDFAKSTLSPATEYDRQTLIRHALAEKYDEMEDFFSFPHLLASCIFALIQSATEVAAVVSPYGALHDVFSHRENYSGDGKDDAESVNVTVWWFRATGGVSAAVGFFLCGWRLTQSLGGKLSYTSNSRGLASQLSTVAAMIVVSLFKLPVSSVHAFVGSLIGVGIADDPRNVNWKLLLKFISGWVLTLIFCCGVAYVIFSASLHSPAYVVP</sequence>
<evidence type="ECO:0000313" key="10">
    <source>
        <dbReference type="Proteomes" id="UP000237000"/>
    </source>
</evidence>
<feature type="transmembrane region" description="Helical" evidence="7">
    <location>
        <begin position="57"/>
        <end position="78"/>
    </location>
</feature>
<feature type="transmembrane region" description="Helical" evidence="7">
    <location>
        <begin position="132"/>
        <end position="150"/>
    </location>
</feature>
<feature type="transmembrane region" description="Helical" evidence="7">
    <location>
        <begin position="162"/>
        <end position="184"/>
    </location>
</feature>
<feature type="transmembrane region" description="Helical" evidence="7">
    <location>
        <begin position="204"/>
        <end position="225"/>
    </location>
</feature>
<keyword evidence="4 7" id="KW-0812">Transmembrane</keyword>
<evidence type="ECO:0000256" key="6">
    <source>
        <dbReference type="ARBA" id="ARBA00023136"/>
    </source>
</evidence>
<dbReference type="InParanoid" id="A0A2P5FDK6"/>
<keyword evidence="2 7" id="KW-0813">Transport</keyword>
<keyword evidence="5 7" id="KW-1133">Transmembrane helix</keyword>
<dbReference type="AlphaFoldDB" id="A0A2P5FDK6"/>
<organism evidence="9 10">
    <name type="scientific">Trema orientale</name>
    <name type="common">Charcoal tree</name>
    <name type="synonym">Celtis orientalis</name>
    <dbReference type="NCBI Taxonomy" id="63057"/>
    <lineage>
        <taxon>Eukaryota</taxon>
        <taxon>Viridiplantae</taxon>
        <taxon>Streptophyta</taxon>
        <taxon>Embryophyta</taxon>
        <taxon>Tracheophyta</taxon>
        <taxon>Spermatophyta</taxon>
        <taxon>Magnoliopsida</taxon>
        <taxon>eudicotyledons</taxon>
        <taxon>Gunneridae</taxon>
        <taxon>Pentapetalae</taxon>
        <taxon>rosids</taxon>
        <taxon>fabids</taxon>
        <taxon>Rosales</taxon>
        <taxon>Cannabaceae</taxon>
        <taxon>Trema</taxon>
    </lineage>
</organism>
<keyword evidence="3 7" id="KW-0592">Phosphate transport</keyword>
<dbReference type="GO" id="GO:0016020">
    <property type="term" value="C:membrane"/>
    <property type="evidence" value="ECO:0007669"/>
    <property type="project" value="UniProtKB-SubCell"/>
</dbReference>
<feature type="transmembrane region" description="Helical" evidence="7">
    <location>
        <begin position="509"/>
        <end position="532"/>
    </location>
</feature>
<name>A0A2P5FDK6_TREOI</name>
<feature type="transmembrane region" description="Helical" evidence="7">
    <location>
        <begin position="26"/>
        <end position="45"/>
    </location>
</feature>
<accession>A0A2P5FDK6</accession>
<dbReference type="EMBL" id="JXTC01000042">
    <property type="protein sequence ID" value="PON95836.1"/>
    <property type="molecule type" value="Genomic_DNA"/>
</dbReference>
<gene>
    <name evidence="9" type="ORF">TorRG33x02_083590</name>
</gene>
<keyword evidence="6 7" id="KW-0472">Membrane</keyword>
<feature type="compositionally biased region" description="Low complexity" evidence="8">
    <location>
        <begin position="330"/>
        <end position="342"/>
    </location>
</feature>
<evidence type="ECO:0000256" key="8">
    <source>
        <dbReference type="SAM" id="MobiDB-lite"/>
    </source>
</evidence>
<dbReference type="PANTHER" id="PTHR11101:SF89">
    <property type="entry name" value="PHOSPHATE TRANSPORTER"/>
    <property type="match status" value="1"/>
</dbReference>
<feature type="transmembrane region" description="Helical" evidence="7">
    <location>
        <begin position="467"/>
        <end position="488"/>
    </location>
</feature>
<feature type="region of interest" description="Disordered" evidence="8">
    <location>
        <begin position="311"/>
        <end position="347"/>
    </location>
</feature>
<evidence type="ECO:0000256" key="7">
    <source>
        <dbReference type="RuleBase" id="RU363058"/>
    </source>
</evidence>